<evidence type="ECO:0000313" key="1">
    <source>
        <dbReference type="EMBL" id="XDN89485.1"/>
    </source>
</evidence>
<organism evidence="1">
    <name type="scientific">Candidatus Nanosynbacter sp. TM7-074</name>
    <dbReference type="NCBI Taxonomy" id="3158573"/>
    <lineage>
        <taxon>Bacteria</taxon>
        <taxon>Candidatus Saccharimonadota</taxon>
        <taxon>Candidatus Saccharimonadia</taxon>
        <taxon>Candidatus Nanosynbacterales</taxon>
        <taxon>Candidatus Nanosynbacteraceae</taxon>
        <taxon>Candidatus Nanosynbacter</taxon>
    </lineage>
</organism>
<accession>A0AB39JDB2</accession>
<gene>
    <name evidence="1" type="ORF">TM074_02110</name>
</gene>
<reference evidence="1" key="1">
    <citation type="submission" date="2024-06" db="EMBL/GenBank/DDBJ databases">
        <authorList>
            <person name="Atkinson C."/>
            <person name="McLean J."/>
            <person name="Gallagher L."/>
            <person name="Bor B."/>
            <person name="Mougous J."/>
        </authorList>
    </citation>
    <scope>NUCLEOTIDE SEQUENCE</scope>
    <source>
        <strain evidence="1">TM7-074</strain>
    </source>
</reference>
<protein>
    <submittedName>
        <fullName evidence="1">Uncharacterized protein</fullName>
    </submittedName>
</protein>
<name>A0AB39JDB2_9BACT</name>
<sequence>MKNLEEDIMKSWNDCDTPDEALEIVNYIISHPSVKWEPLIYASWREPEIKNRQVFESHRSEIMSSWATGSADEDGLVYVPEE</sequence>
<dbReference type="EMBL" id="CP158487">
    <property type="protein sequence ID" value="XDN89485.1"/>
    <property type="molecule type" value="Genomic_DNA"/>
</dbReference>
<dbReference type="RefSeq" id="WP_368999994.1">
    <property type="nucleotide sequence ID" value="NZ_CP158487.1"/>
</dbReference>
<dbReference type="AlphaFoldDB" id="A0AB39JDB2"/>
<proteinExistence type="predicted"/>